<evidence type="ECO:0000256" key="1">
    <source>
        <dbReference type="SAM" id="Phobius"/>
    </source>
</evidence>
<name>A0A285V9S3_9ACTN</name>
<keyword evidence="3" id="KW-1185">Reference proteome</keyword>
<keyword evidence="1" id="KW-1133">Transmembrane helix</keyword>
<accession>A0A285V9S3</accession>
<evidence type="ECO:0000313" key="3">
    <source>
        <dbReference type="Proteomes" id="UP000219435"/>
    </source>
</evidence>
<organism evidence="2 3">
    <name type="scientific">Blastococcus aggregatus</name>
    <dbReference type="NCBI Taxonomy" id="38502"/>
    <lineage>
        <taxon>Bacteria</taxon>
        <taxon>Bacillati</taxon>
        <taxon>Actinomycetota</taxon>
        <taxon>Actinomycetes</taxon>
        <taxon>Geodermatophilales</taxon>
        <taxon>Geodermatophilaceae</taxon>
        <taxon>Blastococcus</taxon>
    </lineage>
</organism>
<dbReference type="Pfam" id="PF04964">
    <property type="entry name" value="Flp_Fap"/>
    <property type="match status" value="1"/>
</dbReference>
<reference evidence="3" key="1">
    <citation type="submission" date="2017-08" db="EMBL/GenBank/DDBJ databases">
        <authorList>
            <person name="Varghese N."/>
            <person name="Submissions S."/>
        </authorList>
    </citation>
    <scope>NUCLEOTIDE SEQUENCE [LARGE SCALE GENOMIC DNA]</scope>
    <source>
        <strain evidence="3">DSM 4725</strain>
    </source>
</reference>
<dbReference type="RefSeq" id="WP_101541103.1">
    <property type="nucleotide sequence ID" value="NZ_OBQI01000005.1"/>
</dbReference>
<proteinExistence type="predicted"/>
<dbReference type="InterPro" id="IPR007047">
    <property type="entry name" value="Flp_Fap"/>
</dbReference>
<dbReference type="EMBL" id="OBQI01000005">
    <property type="protein sequence ID" value="SOC50865.1"/>
    <property type="molecule type" value="Genomic_DNA"/>
</dbReference>
<sequence>MLSLYTALQTLVFTTVDRIKSQEKGASAVEYALLVAGIATVVVAAVALFGPKLNALFTNIDVDGVQ</sequence>
<evidence type="ECO:0000313" key="2">
    <source>
        <dbReference type="EMBL" id="SOC50865.1"/>
    </source>
</evidence>
<dbReference type="OrthoDB" id="5197126at2"/>
<gene>
    <name evidence="2" type="ORF">SAMN05660748_3624</name>
</gene>
<protein>
    <submittedName>
        <fullName evidence="2">Pilus assembly protein Flp/PilA</fullName>
    </submittedName>
</protein>
<keyword evidence="1" id="KW-0472">Membrane</keyword>
<dbReference type="AlphaFoldDB" id="A0A285V9S3"/>
<dbReference type="Proteomes" id="UP000219435">
    <property type="component" value="Unassembled WGS sequence"/>
</dbReference>
<feature type="transmembrane region" description="Helical" evidence="1">
    <location>
        <begin position="28"/>
        <end position="49"/>
    </location>
</feature>
<keyword evidence="1" id="KW-0812">Transmembrane</keyword>